<accession>A0A9J6C7X3</accession>
<protein>
    <recommendedName>
        <fullName evidence="4">Secreted protein</fullName>
    </recommendedName>
</protein>
<gene>
    <name evidence="2" type="ORF">PVAND_007836</name>
</gene>
<keyword evidence="1" id="KW-0732">Signal</keyword>
<comment type="caution">
    <text evidence="2">The sequence shown here is derived from an EMBL/GenBank/DDBJ whole genome shotgun (WGS) entry which is preliminary data.</text>
</comment>
<name>A0A9J6C7X3_POLVA</name>
<organism evidence="2 3">
    <name type="scientific">Polypedilum vanderplanki</name>
    <name type="common">Sleeping chironomid midge</name>
    <dbReference type="NCBI Taxonomy" id="319348"/>
    <lineage>
        <taxon>Eukaryota</taxon>
        <taxon>Metazoa</taxon>
        <taxon>Ecdysozoa</taxon>
        <taxon>Arthropoda</taxon>
        <taxon>Hexapoda</taxon>
        <taxon>Insecta</taxon>
        <taxon>Pterygota</taxon>
        <taxon>Neoptera</taxon>
        <taxon>Endopterygota</taxon>
        <taxon>Diptera</taxon>
        <taxon>Nematocera</taxon>
        <taxon>Chironomoidea</taxon>
        <taxon>Chironomidae</taxon>
        <taxon>Chironominae</taxon>
        <taxon>Polypedilum</taxon>
        <taxon>Polypedilum</taxon>
    </lineage>
</organism>
<sequence length="79" mass="8524">MKIQYLIFALLAFIAIFQPSVSMPSHVISKRQVTYPPPTDQKNAVNTYVSNTLQVGSPVDGLLARGGPLQAPPSQGTQQ</sequence>
<feature type="signal peptide" evidence="1">
    <location>
        <begin position="1"/>
        <end position="22"/>
    </location>
</feature>
<reference evidence="2" key="1">
    <citation type="submission" date="2021-03" db="EMBL/GenBank/DDBJ databases">
        <title>Chromosome level genome of the anhydrobiotic midge Polypedilum vanderplanki.</title>
        <authorList>
            <person name="Yoshida Y."/>
            <person name="Kikawada T."/>
            <person name="Gusev O."/>
        </authorList>
    </citation>
    <scope>NUCLEOTIDE SEQUENCE</scope>
    <source>
        <strain evidence="2">NIAS01</strain>
        <tissue evidence="2">Whole body or cell culture</tissue>
    </source>
</reference>
<keyword evidence="3" id="KW-1185">Reference proteome</keyword>
<evidence type="ECO:0000313" key="3">
    <source>
        <dbReference type="Proteomes" id="UP001107558"/>
    </source>
</evidence>
<evidence type="ECO:0000313" key="2">
    <source>
        <dbReference type="EMBL" id="KAG5678138.1"/>
    </source>
</evidence>
<evidence type="ECO:0008006" key="4">
    <source>
        <dbReference type="Google" id="ProtNLM"/>
    </source>
</evidence>
<proteinExistence type="predicted"/>
<dbReference type="EMBL" id="JADBJN010000002">
    <property type="protein sequence ID" value="KAG5678138.1"/>
    <property type="molecule type" value="Genomic_DNA"/>
</dbReference>
<dbReference type="AlphaFoldDB" id="A0A9J6C7X3"/>
<dbReference type="Proteomes" id="UP001107558">
    <property type="component" value="Chromosome 2"/>
</dbReference>
<evidence type="ECO:0000256" key="1">
    <source>
        <dbReference type="SAM" id="SignalP"/>
    </source>
</evidence>
<feature type="chain" id="PRO_5039933788" description="Secreted protein" evidence="1">
    <location>
        <begin position="23"/>
        <end position="79"/>
    </location>
</feature>